<feature type="domain" description="Glycoside hydrolase family 13 N-terminal" evidence="1">
    <location>
        <begin position="124"/>
        <end position="186"/>
    </location>
</feature>
<sequence>MLDERYKDGSKFVTYAEDDYETKRSVQRNSFIPSIKDPTIWKVKCMVGRERLSAFYLMQKYVDLQSLGTKLQIISVFSVEHVKGFIYIEADKQCDINESASSVERIVAWILHFRMGHRPGQAFPLGVSEVENGINFAIFSQHATAVVLCLSLPQRGKKDRMDNLMVELTLDADVNRIGDIWHICVEVSKLGSQNQQNATSSGRARGRLVHYPLEHLMHDRLPLPRPDHDWEGGKPQS</sequence>
<protein>
    <submittedName>
        <fullName evidence="3">Uncharacterized protein</fullName>
    </submittedName>
</protein>
<organism evidence="3 4">
    <name type="scientific">Vitis vinifera</name>
    <name type="common">Grape</name>
    <dbReference type="NCBI Taxonomy" id="29760"/>
    <lineage>
        <taxon>Eukaryota</taxon>
        <taxon>Viridiplantae</taxon>
        <taxon>Streptophyta</taxon>
        <taxon>Embryophyta</taxon>
        <taxon>Tracheophyta</taxon>
        <taxon>Spermatophyta</taxon>
        <taxon>Magnoliopsida</taxon>
        <taxon>eudicotyledons</taxon>
        <taxon>Gunneridae</taxon>
        <taxon>Pentapetalae</taxon>
        <taxon>rosids</taxon>
        <taxon>Vitales</taxon>
        <taxon>Vitaceae</taxon>
        <taxon>Viteae</taxon>
        <taxon>Vitis</taxon>
    </lineage>
</organism>
<dbReference type="CDD" id="cd09888">
    <property type="entry name" value="NGN_Euk"/>
    <property type="match status" value="1"/>
</dbReference>
<dbReference type="InterPro" id="IPR005100">
    <property type="entry name" value="NGN-domain"/>
</dbReference>
<evidence type="ECO:0000259" key="2">
    <source>
        <dbReference type="Pfam" id="PF03439"/>
    </source>
</evidence>
<dbReference type="InterPro" id="IPR014756">
    <property type="entry name" value="Ig_E-set"/>
</dbReference>
<gene>
    <name evidence="3" type="ORF">VitviT2T_020352</name>
</gene>
<name>A0ABY9D5C6_VITVI</name>
<evidence type="ECO:0000259" key="1">
    <source>
        <dbReference type="Pfam" id="PF02922"/>
    </source>
</evidence>
<dbReference type="Pfam" id="PF03439">
    <property type="entry name" value="Spt5-NGN"/>
    <property type="match status" value="1"/>
</dbReference>
<dbReference type="Pfam" id="PF02922">
    <property type="entry name" value="CBM_48"/>
    <property type="match status" value="1"/>
</dbReference>
<dbReference type="PANTHER" id="PTHR11125:SF8">
    <property type="entry name" value="PROTEIN RNA-DIRECTED DNA METHYLATION 3"/>
    <property type="match status" value="1"/>
</dbReference>
<dbReference type="Proteomes" id="UP001227230">
    <property type="component" value="Chromosome 13"/>
</dbReference>
<dbReference type="PANTHER" id="PTHR11125">
    <property type="entry name" value="SUPPRESSOR OF TY 5"/>
    <property type="match status" value="1"/>
</dbReference>
<dbReference type="Gene3D" id="2.60.40.10">
    <property type="entry name" value="Immunoglobulins"/>
    <property type="match status" value="1"/>
</dbReference>
<dbReference type="Gene3D" id="3.30.70.940">
    <property type="entry name" value="NusG, N-terminal domain"/>
    <property type="match status" value="1"/>
</dbReference>
<accession>A0ABY9D5C6</accession>
<dbReference type="InterPro" id="IPR013783">
    <property type="entry name" value="Ig-like_fold"/>
</dbReference>
<dbReference type="InterPro" id="IPR039659">
    <property type="entry name" value="SPT5"/>
</dbReference>
<proteinExistence type="predicted"/>
<evidence type="ECO:0000313" key="3">
    <source>
        <dbReference type="EMBL" id="WKA02129.1"/>
    </source>
</evidence>
<feature type="domain" description="NGN" evidence="2">
    <location>
        <begin position="40"/>
        <end position="105"/>
    </location>
</feature>
<dbReference type="SUPFAM" id="SSF81296">
    <property type="entry name" value="E set domains"/>
    <property type="match status" value="1"/>
</dbReference>
<dbReference type="InterPro" id="IPR039385">
    <property type="entry name" value="NGN_Euk"/>
</dbReference>
<dbReference type="InterPro" id="IPR004193">
    <property type="entry name" value="Glyco_hydro_13_N"/>
</dbReference>
<keyword evidence="4" id="KW-1185">Reference proteome</keyword>
<dbReference type="InterPro" id="IPR036735">
    <property type="entry name" value="NGN_dom_sf"/>
</dbReference>
<dbReference type="EMBL" id="CP126660">
    <property type="protein sequence ID" value="WKA02129.1"/>
    <property type="molecule type" value="Genomic_DNA"/>
</dbReference>
<evidence type="ECO:0000313" key="4">
    <source>
        <dbReference type="Proteomes" id="UP001227230"/>
    </source>
</evidence>
<reference evidence="3 4" key="1">
    <citation type="journal article" date="2023" name="Hortic Res">
        <title>The complete reference genome for grapevine (Vitis vinifera L.) genetics and breeding.</title>
        <authorList>
            <person name="Shi X."/>
            <person name="Cao S."/>
            <person name="Wang X."/>
            <person name="Huang S."/>
            <person name="Wang Y."/>
            <person name="Liu Z."/>
            <person name="Liu W."/>
            <person name="Leng X."/>
            <person name="Peng Y."/>
            <person name="Wang N."/>
            <person name="Wang Y."/>
            <person name="Ma Z."/>
            <person name="Xu X."/>
            <person name="Zhang F."/>
            <person name="Xue H."/>
            <person name="Zhong H."/>
            <person name="Wang Y."/>
            <person name="Zhang K."/>
            <person name="Velt A."/>
            <person name="Avia K."/>
            <person name="Holtgrawe D."/>
            <person name="Grimplet J."/>
            <person name="Matus J.T."/>
            <person name="Ware D."/>
            <person name="Wu X."/>
            <person name="Wang H."/>
            <person name="Liu C."/>
            <person name="Fang Y."/>
            <person name="Rustenholz C."/>
            <person name="Cheng Z."/>
            <person name="Xiao H."/>
            <person name="Zhou Y."/>
        </authorList>
    </citation>
    <scope>NUCLEOTIDE SEQUENCE [LARGE SCALE GENOMIC DNA]</scope>
    <source>
        <strain evidence="4">cv. Pinot noir / PN40024</strain>
        <tissue evidence="3">Leaf</tissue>
    </source>
</reference>